<dbReference type="SUPFAM" id="SSF53756">
    <property type="entry name" value="UDP-Glycosyltransferase/glycogen phosphorylase"/>
    <property type="match status" value="1"/>
</dbReference>
<evidence type="ECO:0000313" key="4">
    <source>
        <dbReference type="Proteomes" id="UP000315525"/>
    </source>
</evidence>
<proteinExistence type="predicted"/>
<dbReference type="EMBL" id="SOJN01000068">
    <property type="protein sequence ID" value="TET46071.1"/>
    <property type="molecule type" value="Genomic_DNA"/>
</dbReference>
<dbReference type="Pfam" id="PF13439">
    <property type="entry name" value="Glyco_transf_4"/>
    <property type="match status" value="1"/>
</dbReference>
<organism evidence="3 4">
    <name type="scientific">candidate division TA06 bacterium</name>
    <dbReference type="NCBI Taxonomy" id="2250710"/>
    <lineage>
        <taxon>Bacteria</taxon>
        <taxon>Bacteria division TA06</taxon>
    </lineage>
</organism>
<dbReference type="NCBIfam" id="TIGR03999">
    <property type="entry name" value="thiol_BshA"/>
    <property type="match status" value="1"/>
</dbReference>
<dbReference type="Gene3D" id="3.40.50.2000">
    <property type="entry name" value="Glycogen Phosphorylase B"/>
    <property type="match status" value="2"/>
</dbReference>
<comment type="caution">
    <text evidence="3">The sequence shown here is derived from an EMBL/GenBank/DDBJ whole genome shotgun (WGS) entry which is preliminary data.</text>
</comment>
<gene>
    <name evidence="3" type="primary">bshA</name>
    <name evidence="3" type="ORF">E3J62_05370</name>
</gene>
<dbReference type="InterPro" id="IPR023881">
    <property type="entry name" value="Thiol_BshA"/>
</dbReference>
<dbReference type="AlphaFoldDB" id="A0A523UUV5"/>
<dbReference type="PANTHER" id="PTHR12526">
    <property type="entry name" value="GLYCOSYLTRANSFERASE"/>
    <property type="match status" value="1"/>
</dbReference>
<dbReference type="GO" id="GO:0016757">
    <property type="term" value="F:glycosyltransferase activity"/>
    <property type="evidence" value="ECO:0007669"/>
    <property type="project" value="InterPro"/>
</dbReference>
<evidence type="ECO:0000259" key="2">
    <source>
        <dbReference type="Pfam" id="PF13439"/>
    </source>
</evidence>
<dbReference type="Proteomes" id="UP000315525">
    <property type="component" value="Unassembled WGS sequence"/>
</dbReference>
<sequence>MRIGISCYPTYGGSGIVASELGKELSDRGHQVHFICYAMPMRLRGAGSGTFFHQVEMVAYPLFSYPPYSLALASKMAEVAKYERLEVLHVHYAIPHAVSAYLARELCEEPCPRVVTTLHGTDITLIGSDSSFLPITKFSIEKSDGVTAVSQYLKKKTEETIGVSTPIEVIYNFINTTTFFRNSDPHIERPAGKVVIHISNFRPVKRIDNVVDVFARIRQELKAVLLLVGDGPERSKAEQMSLSLGISESVRFLGSRYSVRDLLSISDLMLFPSENESFGLAALEAMACEVPVVGTNSGGLPEVVVDGENGYLSDIGDVDSMAENSIEILKDEEKRRHLGKNARERVVQSFDSKNIVPRYEEMYNRVLNT</sequence>
<evidence type="ECO:0000313" key="3">
    <source>
        <dbReference type="EMBL" id="TET46071.1"/>
    </source>
</evidence>
<feature type="domain" description="Glycosyl transferase family 1" evidence="1">
    <location>
        <begin position="190"/>
        <end position="345"/>
    </location>
</feature>
<name>A0A523UUV5_UNCT6</name>
<dbReference type="PANTHER" id="PTHR12526:SF599">
    <property type="entry name" value="N-ACETYL-ALPHA-D-GLUCOSAMINYL L-MALATE SYNTHASE"/>
    <property type="match status" value="1"/>
</dbReference>
<accession>A0A523UUV5</accession>
<dbReference type="InterPro" id="IPR001296">
    <property type="entry name" value="Glyco_trans_1"/>
</dbReference>
<feature type="domain" description="Glycosyltransferase subfamily 4-like N-terminal" evidence="2">
    <location>
        <begin position="11"/>
        <end position="177"/>
    </location>
</feature>
<evidence type="ECO:0000259" key="1">
    <source>
        <dbReference type="Pfam" id="PF00534"/>
    </source>
</evidence>
<dbReference type="Pfam" id="PF00534">
    <property type="entry name" value="Glycos_transf_1"/>
    <property type="match status" value="1"/>
</dbReference>
<protein>
    <submittedName>
        <fullName evidence="3">N-acetyl-alpha-D-glucosaminyl L-malate synthase BshA</fullName>
    </submittedName>
</protein>
<dbReference type="InterPro" id="IPR028098">
    <property type="entry name" value="Glyco_trans_4-like_N"/>
</dbReference>
<reference evidence="3 4" key="1">
    <citation type="submission" date="2019-03" db="EMBL/GenBank/DDBJ databases">
        <title>Metabolic potential of uncultured bacteria and archaea associated with petroleum seepage in deep-sea sediments.</title>
        <authorList>
            <person name="Dong X."/>
            <person name="Hubert C."/>
        </authorList>
    </citation>
    <scope>NUCLEOTIDE SEQUENCE [LARGE SCALE GENOMIC DNA]</scope>
    <source>
        <strain evidence="3">E44_bin18</strain>
    </source>
</reference>
<dbReference type="GO" id="GO:0071793">
    <property type="term" value="P:bacillithiol biosynthetic process"/>
    <property type="evidence" value="ECO:0007669"/>
    <property type="project" value="InterPro"/>
</dbReference>